<dbReference type="EMBL" id="VZZK01000020">
    <property type="protein sequence ID" value="KAB1077552.1"/>
    <property type="molecule type" value="Genomic_DNA"/>
</dbReference>
<protein>
    <submittedName>
        <fullName evidence="2">Uncharacterized protein</fullName>
    </submittedName>
</protein>
<organism evidence="2 3">
    <name type="scientific">Methylobacterium soli</name>
    <dbReference type="NCBI Taxonomy" id="553447"/>
    <lineage>
        <taxon>Bacteria</taxon>
        <taxon>Pseudomonadati</taxon>
        <taxon>Pseudomonadota</taxon>
        <taxon>Alphaproteobacteria</taxon>
        <taxon>Hyphomicrobiales</taxon>
        <taxon>Methylobacteriaceae</taxon>
        <taxon>Methylobacterium</taxon>
    </lineage>
</organism>
<comment type="caution">
    <text evidence="2">The sequence shown here is derived from an EMBL/GenBank/DDBJ whole genome shotgun (WGS) entry which is preliminary data.</text>
</comment>
<dbReference type="OrthoDB" id="7973201at2"/>
<dbReference type="AlphaFoldDB" id="A0A6L3SZ55"/>
<evidence type="ECO:0000256" key="1">
    <source>
        <dbReference type="SAM" id="MobiDB-lite"/>
    </source>
</evidence>
<feature type="compositionally biased region" description="Basic and acidic residues" evidence="1">
    <location>
        <begin position="130"/>
        <end position="144"/>
    </location>
</feature>
<gene>
    <name evidence="2" type="ORF">F6X53_18580</name>
</gene>
<keyword evidence="3" id="KW-1185">Reference proteome</keyword>
<evidence type="ECO:0000313" key="2">
    <source>
        <dbReference type="EMBL" id="KAB1077552.1"/>
    </source>
</evidence>
<dbReference type="Proteomes" id="UP000474159">
    <property type="component" value="Unassembled WGS sequence"/>
</dbReference>
<name>A0A6L3SZ55_9HYPH</name>
<feature type="region of interest" description="Disordered" evidence="1">
    <location>
        <begin position="129"/>
        <end position="166"/>
    </location>
</feature>
<proteinExistence type="predicted"/>
<feature type="region of interest" description="Disordered" evidence="1">
    <location>
        <begin position="243"/>
        <end position="279"/>
    </location>
</feature>
<reference evidence="2 3" key="1">
    <citation type="submission" date="2019-09" db="EMBL/GenBank/DDBJ databases">
        <title>YIM 48816 draft genome.</title>
        <authorList>
            <person name="Jiang L."/>
        </authorList>
    </citation>
    <scope>NUCLEOTIDE SEQUENCE [LARGE SCALE GENOMIC DNA]</scope>
    <source>
        <strain evidence="2 3">YIM 48816</strain>
    </source>
</reference>
<feature type="compositionally biased region" description="Low complexity" evidence="1">
    <location>
        <begin position="155"/>
        <end position="166"/>
    </location>
</feature>
<evidence type="ECO:0000313" key="3">
    <source>
        <dbReference type="Proteomes" id="UP000474159"/>
    </source>
</evidence>
<accession>A0A6L3SZ55</accession>
<sequence>MLAAAAWALPARAQGDAAPTCFLTGGGALEICRGGGEAEGVLFTPRPCEFAGNVQLLRLTGITGAPGPLQAVYQGETPAEARRGGEACAARRATNPLDGGSVRSGRLPEQLATTMPPTRHRLWEMARAVARSETRAETRAEARRERRRGTRGRPEAAAAMPAAEPAAEGIAARNPMVITGRDWAGDEYYYVFLLATAQTEGGNRHVLIQARTFDFERFDIRSKEAASKQAALQETGSREADGALVWTPFLPEDEDKPRGRRRSREAGNPSPSAVIDEAGKPIIGNCPGQGFDTHGLVGSISVVDQLYHYFYTDVLPADCNEPALKRRMGLYLRTSRDLAGDRVWSAPRLVAEPLPAQSLVRIAKAKGMDRWAVSYACNRPANAPGGPVADLCVQYTPDLSVGSLASLTWFAAPVTAMRSPAYLGLRSGGDGSGRFGRSQHFWMTDRYGNLDTPASFPAKAGFLTWLDRLAPGQEGTGASTVFGRPVYWGTWSVRQVGAK</sequence>